<feature type="region of interest" description="Disordered" evidence="1">
    <location>
        <begin position="264"/>
        <end position="284"/>
    </location>
</feature>
<feature type="non-terminal residue" evidence="2">
    <location>
        <position position="1"/>
    </location>
</feature>
<gene>
    <name evidence="2" type="ORF">RRG08_048204</name>
</gene>
<feature type="compositionally biased region" description="Polar residues" evidence="1">
    <location>
        <begin position="266"/>
        <end position="275"/>
    </location>
</feature>
<name>A0AAE1DTD3_9GAST</name>
<dbReference type="EMBL" id="JAWDGP010002558">
    <property type="protein sequence ID" value="KAK3781982.1"/>
    <property type="molecule type" value="Genomic_DNA"/>
</dbReference>
<feature type="region of interest" description="Disordered" evidence="1">
    <location>
        <begin position="114"/>
        <end position="152"/>
    </location>
</feature>
<dbReference type="Proteomes" id="UP001283361">
    <property type="component" value="Unassembled WGS sequence"/>
</dbReference>
<organism evidence="2 3">
    <name type="scientific">Elysia crispata</name>
    <name type="common">lettuce slug</name>
    <dbReference type="NCBI Taxonomy" id="231223"/>
    <lineage>
        <taxon>Eukaryota</taxon>
        <taxon>Metazoa</taxon>
        <taxon>Spiralia</taxon>
        <taxon>Lophotrochozoa</taxon>
        <taxon>Mollusca</taxon>
        <taxon>Gastropoda</taxon>
        <taxon>Heterobranchia</taxon>
        <taxon>Euthyneura</taxon>
        <taxon>Panpulmonata</taxon>
        <taxon>Sacoglossa</taxon>
        <taxon>Placobranchoidea</taxon>
        <taxon>Plakobranchidae</taxon>
        <taxon>Elysia</taxon>
    </lineage>
</organism>
<accession>A0AAE1DTD3</accession>
<comment type="caution">
    <text evidence="2">The sequence shown here is derived from an EMBL/GenBank/DDBJ whole genome shotgun (WGS) entry which is preliminary data.</text>
</comment>
<feature type="compositionally biased region" description="Basic and acidic residues" evidence="1">
    <location>
        <begin position="131"/>
        <end position="141"/>
    </location>
</feature>
<evidence type="ECO:0000313" key="2">
    <source>
        <dbReference type="EMBL" id="KAK3781982.1"/>
    </source>
</evidence>
<evidence type="ECO:0000313" key="3">
    <source>
        <dbReference type="Proteomes" id="UP001283361"/>
    </source>
</evidence>
<reference evidence="2" key="1">
    <citation type="journal article" date="2023" name="G3 (Bethesda)">
        <title>A reference genome for the long-term kleptoplast-retaining sea slug Elysia crispata morphotype clarki.</title>
        <authorList>
            <person name="Eastman K.E."/>
            <person name="Pendleton A.L."/>
            <person name="Shaikh M.A."/>
            <person name="Suttiyut T."/>
            <person name="Ogas R."/>
            <person name="Tomko P."/>
            <person name="Gavelis G."/>
            <person name="Widhalm J.R."/>
            <person name="Wisecaver J.H."/>
        </authorList>
    </citation>
    <scope>NUCLEOTIDE SEQUENCE</scope>
    <source>
        <strain evidence="2">ECLA1</strain>
    </source>
</reference>
<feature type="compositionally biased region" description="Polar residues" evidence="1">
    <location>
        <begin position="142"/>
        <end position="152"/>
    </location>
</feature>
<keyword evidence="3" id="KW-1185">Reference proteome</keyword>
<dbReference type="AlphaFoldDB" id="A0AAE1DTD3"/>
<sequence>AALTQGQEMTFDRDVFLEAEEGDSCGQLTCSTRGNLENIDSVTMRRTKPSGVCDELLSITRESPHRVVSLDSFRANGTLEDNTAQVTLDLVEMSSCRSDYFTCEVTFTRRSGETGKAFSMSGPGESPSCQREGKSDWKTRENGPSSSPPAKSLSNPYISEIWFLGEKIIKIEGKFTTLSDRLERRMSQSVKDVHDRTSSLENSVMERVTSSETGFSERISRLEDRVASSLLSQSQSLEERPVDPGLLEAVERRLDDMTLVLEGLDVSTSTASQEGELQDKPVGR</sequence>
<proteinExistence type="predicted"/>
<protein>
    <submittedName>
        <fullName evidence="2">Uncharacterized protein</fullName>
    </submittedName>
</protein>
<evidence type="ECO:0000256" key="1">
    <source>
        <dbReference type="SAM" id="MobiDB-lite"/>
    </source>
</evidence>